<accession>A0ACC0CEL5</accession>
<name>A0ACC0CEL5_CATRO</name>
<evidence type="ECO:0000313" key="1">
    <source>
        <dbReference type="EMBL" id="KAI5683356.1"/>
    </source>
</evidence>
<protein>
    <submittedName>
        <fullName evidence="1">Uncharacterized protein</fullName>
    </submittedName>
</protein>
<reference evidence="2" key="1">
    <citation type="journal article" date="2023" name="Nat. Plants">
        <title>Single-cell RNA sequencing provides a high-resolution roadmap for understanding the multicellular compartmentation of specialized metabolism.</title>
        <authorList>
            <person name="Sun S."/>
            <person name="Shen X."/>
            <person name="Li Y."/>
            <person name="Li Y."/>
            <person name="Wang S."/>
            <person name="Li R."/>
            <person name="Zhang H."/>
            <person name="Shen G."/>
            <person name="Guo B."/>
            <person name="Wei J."/>
            <person name="Xu J."/>
            <person name="St-Pierre B."/>
            <person name="Chen S."/>
            <person name="Sun C."/>
        </authorList>
    </citation>
    <scope>NUCLEOTIDE SEQUENCE [LARGE SCALE GENOMIC DNA]</scope>
</reference>
<sequence length="771" mass="86466">MEGSKFLFFLFFSCSFFVMSTFQLQSSEYQVLLQLRKQLEYPKDLDIWYNSSREDLCYLSSSRVNITCQEDFVVELRIFGDKNNRGNNNDGYRVTYQSLSGSFSMDSLVATLSRLTNLRALTLVSLGIWGPIPEKIHRLKSLEYLDLSWNSLYGEIPRTVSRFLKLQTLRLDGNFFNGSFPDWFYLLLNLSSLSLTNNRLSGSLPESTSRITSLTDIALSNNEMSGRLPDLSSLMNLHFLNLSNNKFDSRLPSLPKWLTIAFLGNNSFSGEIPQQYTQLKQLQQLDLSHNSLQGKPPAGLFSFPNVTYLNLASNMLSGQLPVLLSCGNDYGLVDISNNRLTGTLPACLSCELGKKIVRYGGNCLQIDSKHQHPKTYCVQSEIEKSSNRKKLGTLVGLIGGILIVLAALAFVFLSVCRRYCPRGTSEQHLLKSSVQDSSVTGYTSELLTSARFIAEASEFRVHNASAHRLFSYDELKEATKDFHISALMGEGSGGKIYKGRLQNGSQVSIRCITVSKRYTIRNLKLRLDLLAKLRHPHLVCLLGHCIDDKEKYDPNSINVYLVYEYVSNGNYHSHLSGSFPNLCIKLVSDNGAEKALKWSERLTILISIAKAVHFLHTGVIPSFSSNRLKANNILLNEQKIAKLSDYGLSIIAESMEKHEASEEGPKSWQMKSLEDDVYSFGFILLESLVGSLSSGRKDAFLHNEMASLEHQEGQKRVLDPIVLASSSEESRSIVISLTSKCLSPDSLNRPSFEDILWNLQYAAQTQATAER</sequence>
<dbReference type="EMBL" id="CM044701">
    <property type="protein sequence ID" value="KAI5683356.1"/>
    <property type="molecule type" value="Genomic_DNA"/>
</dbReference>
<dbReference type="Proteomes" id="UP001060085">
    <property type="component" value="Linkage Group LG01"/>
</dbReference>
<organism evidence="1 2">
    <name type="scientific">Catharanthus roseus</name>
    <name type="common">Madagascar periwinkle</name>
    <name type="synonym">Vinca rosea</name>
    <dbReference type="NCBI Taxonomy" id="4058"/>
    <lineage>
        <taxon>Eukaryota</taxon>
        <taxon>Viridiplantae</taxon>
        <taxon>Streptophyta</taxon>
        <taxon>Embryophyta</taxon>
        <taxon>Tracheophyta</taxon>
        <taxon>Spermatophyta</taxon>
        <taxon>Magnoliopsida</taxon>
        <taxon>eudicotyledons</taxon>
        <taxon>Gunneridae</taxon>
        <taxon>Pentapetalae</taxon>
        <taxon>asterids</taxon>
        <taxon>lamiids</taxon>
        <taxon>Gentianales</taxon>
        <taxon>Apocynaceae</taxon>
        <taxon>Rauvolfioideae</taxon>
        <taxon>Vinceae</taxon>
        <taxon>Catharanthinae</taxon>
        <taxon>Catharanthus</taxon>
    </lineage>
</organism>
<keyword evidence="2" id="KW-1185">Reference proteome</keyword>
<evidence type="ECO:0000313" key="2">
    <source>
        <dbReference type="Proteomes" id="UP001060085"/>
    </source>
</evidence>
<gene>
    <name evidence="1" type="ORF">M9H77_04584</name>
</gene>
<proteinExistence type="predicted"/>
<comment type="caution">
    <text evidence="1">The sequence shown here is derived from an EMBL/GenBank/DDBJ whole genome shotgun (WGS) entry which is preliminary data.</text>
</comment>